<dbReference type="GO" id="GO:0047617">
    <property type="term" value="F:fatty acyl-CoA hydrolase activity"/>
    <property type="evidence" value="ECO:0007669"/>
    <property type="project" value="InterPro"/>
</dbReference>
<dbReference type="InterPro" id="IPR003736">
    <property type="entry name" value="PAAI_dom"/>
</dbReference>
<dbReference type="NCBIfam" id="TIGR00369">
    <property type="entry name" value="unchar_dom_1"/>
    <property type="match status" value="1"/>
</dbReference>
<evidence type="ECO:0000256" key="2">
    <source>
        <dbReference type="ARBA" id="ARBA00022801"/>
    </source>
</evidence>
<dbReference type="AlphaFoldDB" id="A0A2I2KU69"/>
<dbReference type="PANTHER" id="PTHR21660:SF1">
    <property type="entry name" value="ACYL-COENZYME A THIOESTERASE 13"/>
    <property type="match status" value="1"/>
</dbReference>
<dbReference type="RefSeq" id="WP_207770372.1">
    <property type="nucleotide sequence ID" value="NZ_FZMO01000231.1"/>
</dbReference>
<name>A0A2I2KU69_9ACTN</name>
<feature type="domain" description="Thioesterase" evidence="3">
    <location>
        <begin position="56"/>
        <end position="131"/>
    </location>
</feature>
<protein>
    <recommendedName>
        <fullName evidence="3">Thioesterase domain-containing protein</fullName>
    </recommendedName>
</protein>
<proteinExistence type="inferred from homology"/>
<accession>A0A2I2KU69</accession>
<dbReference type="InterPro" id="IPR029069">
    <property type="entry name" value="HotDog_dom_sf"/>
</dbReference>
<dbReference type="InterPro" id="IPR006683">
    <property type="entry name" value="Thioestr_dom"/>
</dbReference>
<dbReference type="SUPFAM" id="SSF54637">
    <property type="entry name" value="Thioesterase/thiol ester dehydrase-isomerase"/>
    <property type="match status" value="1"/>
</dbReference>
<keyword evidence="5" id="KW-1185">Reference proteome</keyword>
<dbReference type="InterPro" id="IPR039298">
    <property type="entry name" value="ACOT13"/>
</dbReference>
<evidence type="ECO:0000313" key="5">
    <source>
        <dbReference type="Proteomes" id="UP000234331"/>
    </source>
</evidence>
<evidence type="ECO:0000313" key="4">
    <source>
        <dbReference type="EMBL" id="SNQ49200.1"/>
    </source>
</evidence>
<dbReference type="Pfam" id="PF03061">
    <property type="entry name" value="4HBT"/>
    <property type="match status" value="1"/>
</dbReference>
<evidence type="ECO:0000259" key="3">
    <source>
        <dbReference type="Pfam" id="PF03061"/>
    </source>
</evidence>
<dbReference type="CDD" id="cd03443">
    <property type="entry name" value="PaaI_thioesterase"/>
    <property type="match status" value="1"/>
</dbReference>
<gene>
    <name evidence="4" type="ORF">FRACA_3060005</name>
</gene>
<dbReference type="Gene3D" id="3.10.129.10">
    <property type="entry name" value="Hotdog Thioesterase"/>
    <property type="match status" value="1"/>
</dbReference>
<reference evidence="4 5" key="1">
    <citation type="submission" date="2017-06" db="EMBL/GenBank/DDBJ databases">
        <authorList>
            <person name="Kim H.J."/>
            <person name="Triplett B.A."/>
        </authorList>
    </citation>
    <scope>NUCLEOTIDE SEQUENCE [LARGE SCALE GENOMIC DNA]</scope>
    <source>
        <strain evidence="4">FRACA_ARgP5</strain>
    </source>
</reference>
<comment type="similarity">
    <text evidence="1">Belongs to the thioesterase PaaI family.</text>
</comment>
<evidence type="ECO:0000256" key="1">
    <source>
        <dbReference type="ARBA" id="ARBA00008324"/>
    </source>
</evidence>
<dbReference type="EMBL" id="FZMO01000231">
    <property type="protein sequence ID" value="SNQ49200.1"/>
    <property type="molecule type" value="Genomic_DNA"/>
</dbReference>
<keyword evidence="2" id="KW-0378">Hydrolase</keyword>
<dbReference type="Proteomes" id="UP000234331">
    <property type="component" value="Unassembled WGS sequence"/>
</dbReference>
<sequence length="159" mass="17344">MGLSEDEQRFRREWFREHWEKGVAFNRHCGLRIDRWEPDGVEFFLPYSEGLSAHDGIFHGGVIASLLDTCGGGAVIAGHDFSKGSRLTTISMSIQYLNAGRGAGLRARGHATRRGRAVNFADVTIVDAQTDRLVATGHVSLNIAGERPNAPWSTPPATG</sequence>
<organism evidence="4 5">
    <name type="scientific">Frankia canadensis</name>
    <dbReference type="NCBI Taxonomy" id="1836972"/>
    <lineage>
        <taxon>Bacteria</taxon>
        <taxon>Bacillati</taxon>
        <taxon>Actinomycetota</taxon>
        <taxon>Actinomycetes</taxon>
        <taxon>Frankiales</taxon>
        <taxon>Frankiaceae</taxon>
        <taxon>Frankia</taxon>
    </lineage>
</organism>
<dbReference type="PANTHER" id="PTHR21660">
    <property type="entry name" value="THIOESTERASE SUPERFAMILY MEMBER-RELATED"/>
    <property type="match status" value="1"/>
</dbReference>